<keyword evidence="4" id="KW-1185">Reference proteome</keyword>
<protein>
    <submittedName>
        <fullName evidence="3">TlpA disulfide reductase family protein</fullName>
    </submittedName>
</protein>
<feature type="signal peptide" evidence="1">
    <location>
        <begin position="1"/>
        <end position="23"/>
    </location>
</feature>
<dbReference type="InterPro" id="IPR000866">
    <property type="entry name" value="AhpC/TSA"/>
</dbReference>
<feature type="domain" description="Thioredoxin" evidence="2">
    <location>
        <begin position="224"/>
        <end position="374"/>
    </location>
</feature>
<dbReference type="InterPro" id="IPR050553">
    <property type="entry name" value="Thioredoxin_ResA/DsbE_sf"/>
</dbReference>
<evidence type="ECO:0000259" key="2">
    <source>
        <dbReference type="PROSITE" id="PS51352"/>
    </source>
</evidence>
<dbReference type="RefSeq" id="WP_349053479.1">
    <property type="nucleotide sequence ID" value="NZ_JBBNPS010000003.1"/>
</dbReference>
<dbReference type="CDD" id="cd02966">
    <property type="entry name" value="TlpA_like_family"/>
    <property type="match status" value="1"/>
</dbReference>
<gene>
    <name evidence="3" type="ORF">AAA081_01965</name>
</gene>
<name>A0ABV1J4F9_9FIRM</name>
<evidence type="ECO:0000313" key="3">
    <source>
        <dbReference type="EMBL" id="MEQ3353070.1"/>
    </source>
</evidence>
<dbReference type="PANTHER" id="PTHR42852:SF13">
    <property type="entry name" value="PROTEIN DIPZ"/>
    <property type="match status" value="1"/>
</dbReference>
<proteinExistence type="predicted"/>
<comment type="caution">
    <text evidence="3">The sequence shown here is derived from an EMBL/GenBank/DDBJ whole genome shotgun (WGS) entry which is preliminary data.</text>
</comment>
<evidence type="ECO:0000313" key="4">
    <source>
        <dbReference type="Proteomes" id="UP001481872"/>
    </source>
</evidence>
<dbReference type="SUPFAM" id="SSF52833">
    <property type="entry name" value="Thioredoxin-like"/>
    <property type="match status" value="1"/>
</dbReference>
<dbReference type="Gene3D" id="3.40.30.10">
    <property type="entry name" value="Glutaredoxin"/>
    <property type="match status" value="1"/>
</dbReference>
<dbReference type="PANTHER" id="PTHR42852">
    <property type="entry name" value="THIOL:DISULFIDE INTERCHANGE PROTEIN DSBE"/>
    <property type="match status" value="1"/>
</dbReference>
<organism evidence="3 4">
    <name type="scientific">Aedoeadaptatus acetigenes</name>
    <dbReference type="NCBI Taxonomy" id="2981723"/>
    <lineage>
        <taxon>Bacteria</taxon>
        <taxon>Bacillati</taxon>
        <taxon>Bacillota</taxon>
        <taxon>Tissierellia</taxon>
        <taxon>Tissierellales</taxon>
        <taxon>Peptoniphilaceae</taxon>
        <taxon>Aedoeadaptatus</taxon>
    </lineage>
</organism>
<dbReference type="PROSITE" id="PS51257">
    <property type="entry name" value="PROKAR_LIPOPROTEIN"/>
    <property type="match status" value="1"/>
</dbReference>
<evidence type="ECO:0000256" key="1">
    <source>
        <dbReference type="SAM" id="SignalP"/>
    </source>
</evidence>
<dbReference type="InterPro" id="IPR036249">
    <property type="entry name" value="Thioredoxin-like_sf"/>
</dbReference>
<dbReference type="Pfam" id="PF00578">
    <property type="entry name" value="AhpC-TSA"/>
    <property type="match status" value="1"/>
</dbReference>
<dbReference type="Proteomes" id="UP001481872">
    <property type="component" value="Unassembled WGS sequence"/>
</dbReference>
<sequence length="377" mass="42044">MNKKMKKILAGALIASLSFGLMACEKKDNRREDHPEEVAQGESIEASKAGMGNEMIKPADYAWQVKDTYEFPYMGAKITLPKNLQDMMTKKDVIMLDDQSLGEKNEIKYAMLTFSALTEEDKNKEIPKMGDDYPKWLEAIKRAGTLGIYDKSMDEAAISKVTKLDTHTKLGESKDGKYNYYLSTAKDVDASIMEALKGVTLETMDRAPMAENGYVFEEKEMQQTSDAKSIAPFKTQDIDGKAFTDADLAKNKLTMVNVFATWCTACIQEIPDLEKLNAEMKDKGVGVVGVVMDTHEDGKDIPEAIDKAKAIQKKLKTTYPFLKPDDQLMKGRLQGIQALPETFFVDSKGNIVGDSYSGAKSLDEWKAIVEKELKNVN</sequence>
<dbReference type="PROSITE" id="PS51352">
    <property type="entry name" value="THIOREDOXIN_2"/>
    <property type="match status" value="1"/>
</dbReference>
<keyword evidence="1" id="KW-0732">Signal</keyword>
<feature type="chain" id="PRO_5047339868" evidence="1">
    <location>
        <begin position="24"/>
        <end position="377"/>
    </location>
</feature>
<reference evidence="3 4" key="1">
    <citation type="submission" date="2024-04" db="EMBL/GenBank/DDBJ databases">
        <title>Human intestinal bacterial collection.</title>
        <authorList>
            <person name="Pauvert C."/>
            <person name="Hitch T.C.A."/>
            <person name="Clavel T."/>
        </authorList>
    </citation>
    <scope>NUCLEOTIDE SEQUENCE [LARGE SCALE GENOMIC DNA]</scope>
    <source>
        <strain evidence="3 4">CLA-SR-H026</strain>
    </source>
</reference>
<dbReference type="EMBL" id="JBBNPS010000003">
    <property type="protein sequence ID" value="MEQ3353070.1"/>
    <property type="molecule type" value="Genomic_DNA"/>
</dbReference>
<accession>A0ABV1J4F9</accession>
<dbReference type="InterPro" id="IPR013766">
    <property type="entry name" value="Thioredoxin_domain"/>
</dbReference>